<evidence type="ECO:0000256" key="1">
    <source>
        <dbReference type="ARBA" id="ARBA00010928"/>
    </source>
</evidence>
<proteinExistence type="inferred from homology"/>
<organism evidence="5 6">
    <name type="scientific">Fodinibius salsisoli</name>
    <dbReference type="NCBI Taxonomy" id="2820877"/>
    <lineage>
        <taxon>Bacteria</taxon>
        <taxon>Pseudomonadati</taxon>
        <taxon>Balneolota</taxon>
        <taxon>Balneolia</taxon>
        <taxon>Balneolales</taxon>
        <taxon>Balneolaceae</taxon>
        <taxon>Fodinibius</taxon>
    </lineage>
</organism>
<comment type="caution">
    <text evidence="5">The sequence shown here is derived from an EMBL/GenBank/DDBJ whole genome shotgun (WGS) entry which is preliminary data.</text>
</comment>
<dbReference type="Pfam" id="PF01408">
    <property type="entry name" value="GFO_IDH_MocA"/>
    <property type="match status" value="1"/>
</dbReference>
<keyword evidence="2" id="KW-0560">Oxidoreductase</keyword>
<evidence type="ECO:0000259" key="4">
    <source>
        <dbReference type="Pfam" id="PF22725"/>
    </source>
</evidence>
<dbReference type="PANTHER" id="PTHR22604">
    <property type="entry name" value="OXIDOREDUCTASES"/>
    <property type="match status" value="1"/>
</dbReference>
<dbReference type="InterPro" id="IPR000683">
    <property type="entry name" value="Gfo/Idh/MocA-like_OxRdtase_N"/>
</dbReference>
<dbReference type="InterPro" id="IPR036291">
    <property type="entry name" value="NAD(P)-bd_dom_sf"/>
</dbReference>
<dbReference type="Gene3D" id="3.30.360.10">
    <property type="entry name" value="Dihydrodipicolinate Reductase, domain 2"/>
    <property type="match status" value="1"/>
</dbReference>
<dbReference type="Pfam" id="PF22725">
    <property type="entry name" value="GFO_IDH_MocA_C3"/>
    <property type="match status" value="1"/>
</dbReference>
<comment type="similarity">
    <text evidence="1">Belongs to the Gfo/Idh/MocA family.</text>
</comment>
<feature type="domain" description="GFO/IDH/MocA-like oxidoreductase" evidence="4">
    <location>
        <begin position="134"/>
        <end position="249"/>
    </location>
</feature>
<gene>
    <name evidence="5" type="ORF">J6I44_02050</name>
</gene>
<dbReference type="Proteomes" id="UP001207918">
    <property type="component" value="Unassembled WGS sequence"/>
</dbReference>
<dbReference type="PANTHER" id="PTHR22604:SF105">
    <property type="entry name" value="TRANS-1,2-DIHYDROBENZENE-1,2-DIOL DEHYDROGENASE"/>
    <property type="match status" value="1"/>
</dbReference>
<dbReference type="EMBL" id="JAGGJA010000001">
    <property type="protein sequence ID" value="MCW9705615.1"/>
    <property type="molecule type" value="Genomic_DNA"/>
</dbReference>
<name>A0ABT3PI64_9BACT</name>
<dbReference type="SUPFAM" id="SSF55347">
    <property type="entry name" value="Glyceraldehyde-3-phosphate dehydrogenase-like, C-terminal domain"/>
    <property type="match status" value="1"/>
</dbReference>
<protein>
    <submittedName>
        <fullName evidence="5">Gfo/Idh/MocA family oxidoreductase</fullName>
    </submittedName>
</protein>
<reference evidence="5 6" key="1">
    <citation type="submission" date="2021-03" db="EMBL/GenBank/DDBJ databases">
        <title>Aliifodinibius sp. nov., a new bacterium isolated from saline soil.</title>
        <authorList>
            <person name="Galisteo C."/>
            <person name="De La Haba R."/>
            <person name="Sanchez-Porro C."/>
            <person name="Ventosa A."/>
        </authorList>
    </citation>
    <scope>NUCLEOTIDE SEQUENCE [LARGE SCALE GENOMIC DNA]</scope>
    <source>
        <strain evidence="5 6">1BSP15-2V2</strain>
    </source>
</reference>
<evidence type="ECO:0000313" key="5">
    <source>
        <dbReference type="EMBL" id="MCW9705615.1"/>
    </source>
</evidence>
<feature type="domain" description="Gfo/Idh/MocA-like oxidoreductase N-terminal" evidence="3">
    <location>
        <begin position="6"/>
        <end position="120"/>
    </location>
</feature>
<sequence length="330" mass="35988">MMQKVRWGILSTAKIGVEKVIPAMQQGTYSEVVAIASRSAGKAQEAAGALGIETSVSSYQELLDLAEVDAIYNPLPNHLHVDWSIKALQAGKHVLCEKPLGLNVADAQRLQEAAASHPKLKVMEAFMYRHHPRWRKVKELVDNGVVGTLQTVHSFFSYYNDDPDNIRNKPDIGGGSLMDIGCYCISVPRFIFGSEPTKVTGAMEVDPTLGIDRLTSGMLQFAGGTATFTCGTQMAPHQKVTIMGSEGKIKIPMPFNAPVDRPTTIVLTKGSETEEISFETCNQYTAQGDRFSKAVIEDTPVPTPLDDALANMKVVDAVVQSSNEEAWIQY</sequence>
<keyword evidence="6" id="KW-1185">Reference proteome</keyword>
<dbReference type="InterPro" id="IPR050984">
    <property type="entry name" value="Gfo/Idh/MocA_domain"/>
</dbReference>
<evidence type="ECO:0000256" key="2">
    <source>
        <dbReference type="ARBA" id="ARBA00023002"/>
    </source>
</evidence>
<evidence type="ECO:0000259" key="3">
    <source>
        <dbReference type="Pfam" id="PF01408"/>
    </source>
</evidence>
<accession>A0ABT3PI64</accession>
<evidence type="ECO:0000313" key="6">
    <source>
        <dbReference type="Proteomes" id="UP001207918"/>
    </source>
</evidence>
<dbReference type="SUPFAM" id="SSF51735">
    <property type="entry name" value="NAD(P)-binding Rossmann-fold domains"/>
    <property type="match status" value="1"/>
</dbReference>
<dbReference type="InterPro" id="IPR055170">
    <property type="entry name" value="GFO_IDH_MocA-like_dom"/>
</dbReference>
<dbReference type="Gene3D" id="3.40.50.720">
    <property type="entry name" value="NAD(P)-binding Rossmann-like Domain"/>
    <property type="match status" value="1"/>
</dbReference>